<name>A0A1H6ZHL5_9BACT</name>
<evidence type="ECO:0000259" key="7">
    <source>
        <dbReference type="Pfam" id="PF17389"/>
    </source>
</evidence>
<evidence type="ECO:0000256" key="4">
    <source>
        <dbReference type="SAM" id="SignalP"/>
    </source>
</evidence>
<sequence>MKISSLLLSLFVSIGFACSQQPEVAVHSLTTNHMDRPLGLEENPIFGWRIQAANGFSQEAYRLLLGTHPDSLESGKSSRWDSGKVFSSQSQGLAYPGALPGEGERLYWQVQVWDQAGRTAVSEPSWFEMGLLREENWKASWISHLGEDTDVPPLTAAPYFRKTFDLPGPIQSARLYIAGVGYHEAVINGQKVGDHELDPAMTRYDKRVKYLVHDVSSLLLQGENVLGVVLGNGWYNQHTREAWDFDQAPWRDSPALRLQVRVTDTDGVDHWIVSDKEWKFSLEGPIIFDGVHNGETYDARKEMPGWAAPGFADDSWQPAIEISGPEGKPSAQVMPPIRVTGSRAPESTWMVNDSTVMMDFGQNLTGWATIRVAGPAGSRVKLRYGERIYPDSTLDVEELSRFIWTGDTQTDRYYLKGRGEESWHPIFTYQGFQYVEVTRSDPEVELLDIQADVVHTDLADNGYFRSSNDLFNRLQENLRWSFLGNYHGYPTDCPHREKMGWTGDALLVAQTGMYNFDLTAAYRKWLDDFVDEQLESGDLPGIIPTSGWGYTYKQSADPERGYGPQWEGAFLEVPWQLYRFTGDSSLVRKYYPDLKRYVDYLEAHADGYLLNFGIDDHKQLENKTQGPFLASAFFYYFSDRLSRMAAIAGETQDQQTYANLADRIREAFNDRYFDPQGGTYDHGGQAAQAVPLFVGLVEDDQETVVLAKLLEAIQEKGGHIDAGVVGTKALLQVLMRYGQQEVLYAMANKRTFPGWGYWVDELGATTLFQNWDGSQSRNHIMFGSIGDFFFQGLGGIQPVEEAAGFKQILLKPSFPDDLDWVEAGHRSPYGWIRSHWKREGERIRWEVEVPGNSSAEIRLPEGVVDDLRLNGRPVAASDLVNTTGAYTGLMVTSGGHVLEF</sequence>
<keyword evidence="3" id="KW-0378">Hydrolase</keyword>
<feature type="domain" description="Alpha-L-rhamnosidase concanavalin-like" evidence="5">
    <location>
        <begin position="351"/>
        <end position="455"/>
    </location>
</feature>
<proteinExistence type="predicted"/>
<dbReference type="SUPFAM" id="SSF49785">
    <property type="entry name" value="Galactose-binding domain-like"/>
    <property type="match status" value="1"/>
</dbReference>
<dbReference type="InterPro" id="IPR012341">
    <property type="entry name" value="6hp_glycosidase-like_sf"/>
</dbReference>
<dbReference type="Proteomes" id="UP000199403">
    <property type="component" value="Unassembled WGS sequence"/>
</dbReference>
<dbReference type="OrthoDB" id="9815108at2"/>
<dbReference type="PIRSF" id="PIRSF010631">
    <property type="entry name" value="A-rhamnsds"/>
    <property type="match status" value="1"/>
</dbReference>
<gene>
    <name evidence="9" type="ORF">SAMN05192553_104413</name>
</gene>
<dbReference type="Gene3D" id="2.60.120.260">
    <property type="entry name" value="Galactose-binding domain-like"/>
    <property type="match status" value="2"/>
</dbReference>
<dbReference type="InterPro" id="IPR013783">
    <property type="entry name" value="Ig-like_fold"/>
</dbReference>
<evidence type="ECO:0000256" key="1">
    <source>
        <dbReference type="ARBA" id="ARBA00001445"/>
    </source>
</evidence>
<dbReference type="InterPro" id="IPR035398">
    <property type="entry name" value="Bac_rhamnosid_C"/>
</dbReference>
<dbReference type="InterPro" id="IPR035396">
    <property type="entry name" value="Bac_rhamnosid6H"/>
</dbReference>
<keyword evidence="10" id="KW-1185">Reference proteome</keyword>
<dbReference type="Pfam" id="PF08531">
    <property type="entry name" value="Bac_rhamnosid_N"/>
    <property type="match status" value="1"/>
</dbReference>
<dbReference type="Pfam" id="PF05592">
    <property type="entry name" value="Bac_rhamnosid"/>
    <property type="match status" value="1"/>
</dbReference>
<dbReference type="InterPro" id="IPR008902">
    <property type="entry name" value="Rhamnosid_concanavalin"/>
</dbReference>
<dbReference type="InterPro" id="IPR016007">
    <property type="entry name" value="Alpha_rhamnosid"/>
</dbReference>
<feature type="domain" description="Bacterial alpha-L-rhamnosidase N-terminal" evidence="6">
    <location>
        <begin position="170"/>
        <end position="340"/>
    </location>
</feature>
<feature type="chain" id="PRO_5011731653" description="alpha-L-rhamnosidase" evidence="4">
    <location>
        <begin position="18"/>
        <end position="900"/>
    </location>
</feature>
<reference evidence="10" key="1">
    <citation type="submission" date="2016-10" db="EMBL/GenBank/DDBJ databases">
        <authorList>
            <person name="Varghese N."/>
            <person name="Submissions S."/>
        </authorList>
    </citation>
    <scope>NUCLEOTIDE SEQUENCE [LARGE SCALE GENOMIC DNA]</scope>
    <source>
        <strain evidence="10">IBRC-M 10761</strain>
    </source>
</reference>
<dbReference type="STRING" id="1416801.SAMN05192553_104413"/>
<dbReference type="Gene3D" id="2.60.420.10">
    <property type="entry name" value="Maltose phosphorylase, domain 3"/>
    <property type="match status" value="1"/>
</dbReference>
<dbReference type="GO" id="GO:0005975">
    <property type="term" value="P:carbohydrate metabolic process"/>
    <property type="evidence" value="ECO:0007669"/>
    <property type="project" value="InterPro"/>
</dbReference>
<dbReference type="AlphaFoldDB" id="A0A1H6ZHL5"/>
<feature type="signal peptide" evidence="4">
    <location>
        <begin position="1"/>
        <end position="17"/>
    </location>
</feature>
<dbReference type="Gene3D" id="1.50.10.10">
    <property type="match status" value="1"/>
</dbReference>
<dbReference type="Pfam" id="PF17389">
    <property type="entry name" value="Bac_rhamnosid6H"/>
    <property type="match status" value="1"/>
</dbReference>
<feature type="domain" description="Alpha-L-rhamnosidase C-terminal" evidence="8">
    <location>
        <begin position="795"/>
        <end position="863"/>
    </location>
</feature>
<comment type="catalytic activity">
    <reaction evidence="1">
        <text>Hydrolysis of terminal non-reducing alpha-L-rhamnose residues in alpha-L-rhamnosides.</text>
        <dbReference type="EC" id="3.2.1.40"/>
    </reaction>
</comment>
<dbReference type="EMBL" id="FNZH01000004">
    <property type="protein sequence ID" value="SEJ51624.1"/>
    <property type="molecule type" value="Genomic_DNA"/>
</dbReference>
<dbReference type="GO" id="GO:0030596">
    <property type="term" value="F:alpha-L-rhamnosidase activity"/>
    <property type="evidence" value="ECO:0007669"/>
    <property type="project" value="UniProtKB-EC"/>
</dbReference>
<evidence type="ECO:0000259" key="5">
    <source>
        <dbReference type="Pfam" id="PF05592"/>
    </source>
</evidence>
<dbReference type="InterPro" id="IPR013737">
    <property type="entry name" value="Bac_rhamnosid_N"/>
</dbReference>
<dbReference type="Gene3D" id="2.60.40.10">
    <property type="entry name" value="Immunoglobulins"/>
    <property type="match status" value="1"/>
</dbReference>
<organism evidence="9 10">
    <name type="scientific">Cyclobacterium xiamenense</name>
    <dbReference type="NCBI Taxonomy" id="1297121"/>
    <lineage>
        <taxon>Bacteria</taxon>
        <taxon>Pseudomonadati</taxon>
        <taxon>Bacteroidota</taxon>
        <taxon>Cytophagia</taxon>
        <taxon>Cytophagales</taxon>
        <taxon>Cyclobacteriaceae</taxon>
        <taxon>Cyclobacterium</taxon>
    </lineage>
</organism>
<keyword evidence="4" id="KW-0732">Signal</keyword>
<evidence type="ECO:0000259" key="8">
    <source>
        <dbReference type="Pfam" id="PF17390"/>
    </source>
</evidence>
<evidence type="ECO:0000259" key="6">
    <source>
        <dbReference type="Pfam" id="PF08531"/>
    </source>
</evidence>
<evidence type="ECO:0000256" key="2">
    <source>
        <dbReference type="ARBA" id="ARBA00012652"/>
    </source>
</evidence>
<dbReference type="EC" id="3.2.1.40" evidence="2"/>
<dbReference type="InterPro" id="IPR008928">
    <property type="entry name" value="6-hairpin_glycosidase_sf"/>
</dbReference>
<dbReference type="InterPro" id="IPR008979">
    <property type="entry name" value="Galactose-bd-like_sf"/>
</dbReference>
<evidence type="ECO:0000313" key="10">
    <source>
        <dbReference type="Proteomes" id="UP000199403"/>
    </source>
</evidence>
<evidence type="ECO:0000313" key="9">
    <source>
        <dbReference type="EMBL" id="SEJ51624.1"/>
    </source>
</evidence>
<dbReference type="Pfam" id="PF25788">
    <property type="entry name" value="Ig_Rha78A_N"/>
    <property type="match status" value="1"/>
</dbReference>
<accession>A0A1H6ZHL5</accession>
<dbReference type="Pfam" id="PF17390">
    <property type="entry name" value="Bac_rhamnosid_C"/>
    <property type="match status" value="1"/>
</dbReference>
<dbReference type="PANTHER" id="PTHR33307">
    <property type="entry name" value="ALPHA-RHAMNOSIDASE (EUROFUNG)"/>
    <property type="match status" value="1"/>
</dbReference>
<dbReference type="PROSITE" id="PS51257">
    <property type="entry name" value="PROKAR_LIPOPROTEIN"/>
    <property type="match status" value="1"/>
</dbReference>
<feature type="domain" description="Alpha-L-rhamnosidase six-hairpin glycosidase" evidence="7">
    <location>
        <begin position="461"/>
        <end position="791"/>
    </location>
</feature>
<dbReference type="SUPFAM" id="SSF48208">
    <property type="entry name" value="Six-hairpin glycosidases"/>
    <property type="match status" value="1"/>
</dbReference>
<dbReference type="RefSeq" id="WP_092175905.1">
    <property type="nucleotide sequence ID" value="NZ_FNZH01000004.1"/>
</dbReference>
<protein>
    <recommendedName>
        <fullName evidence="2">alpha-L-rhamnosidase</fullName>
        <ecNumber evidence="2">3.2.1.40</ecNumber>
    </recommendedName>
</protein>
<dbReference type="PANTHER" id="PTHR33307:SF6">
    <property type="entry name" value="ALPHA-RHAMNOSIDASE (EUROFUNG)-RELATED"/>
    <property type="match status" value="1"/>
</dbReference>
<evidence type="ECO:0000256" key="3">
    <source>
        <dbReference type="ARBA" id="ARBA00022801"/>
    </source>
</evidence>